<accession>A0AAW2S6D8</accession>
<sequence length="62" mass="6718">MEEALTSKAKGKVAGSKKRKKDEMSSIVASTSSTPVTPQGGGKGKRKRVHQLRIPNNVCIYF</sequence>
<feature type="compositionally biased region" description="Polar residues" evidence="1">
    <location>
        <begin position="27"/>
        <end position="37"/>
    </location>
</feature>
<name>A0AAW2S6D8_SESRA</name>
<proteinExistence type="predicted"/>
<feature type="region of interest" description="Disordered" evidence="1">
    <location>
        <begin position="1"/>
        <end position="49"/>
    </location>
</feature>
<reference evidence="2" key="1">
    <citation type="submission" date="2020-06" db="EMBL/GenBank/DDBJ databases">
        <authorList>
            <person name="Li T."/>
            <person name="Hu X."/>
            <person name="Zhang T."/>
            <person name="Song X."/>
            <person name="Zhang H."/>
            <person name="Dai N."/>
            <person name="Sheng W."/>
            <person name="Hou X."/>
            <person name="Wei L."/>
        </authorList>
    </citation>
    <scope>NUCLEOTIDE SEQUENCE</scope>
    <source>
        <strain evidence="2">G02</strain>
        <tissue evidence="2">Leaf</tissue>
    </source>
</reference>
<organism evidence="2">
    <name type="scientific">Sesamum radiatum</name>
    <name type="common">Black benniseed</name>
    <dbReference type="NCBI Taxonomy" id="300843"/>
    <lineage>
        <taxon>Eukaryota</taxon>
        <taxon>Viridiplantae</taxon>
        <taxon>Streptophyta</taxon>
        <taxon>Embryophyta</taxon>
        <taxon>Tracheophyta</taxon>
        <taxon>Spermatophyta</taxon>
        <taxon>Magnoliopsida</taxon>
        <taxon>eudicotyledons</taxon>
        <taxon>Gunneridae</taxon>
        <taxon>Pentapetalae</taxon>
        <taxon>asterids</taxon>
        <taxon>lamiids</taxon>
        <taxon>Lamiales</taxon>
        <taxon>Pedaliaceae</taxon>
        <taxon>Sesamum</taxon>
    </lineage>
</organism>
<dbReference type="AlphaFoldDB" id="A0AAW2S6D8"/>
<evidence type="ECO:0000256" key="1">
    <source>
        <dbReference type="SAM" id="MobiDB-lite"/>
    </source>
</evidence>
<gene>
    <name evidence="2" type="ORF">Sradi_2641000</name>
</gene>
<protein>
    <submittedName>
        <fullName evidence="2">Uncharacterized protein</fullName>
    </submittedName>
</protein>
<comment type="caution">
    <text evidence="2">The sequence shown here is derived from an EMBL/GenBank/DDBJ whole genome shotgun (WGS) entry which is preliminary data.</text>
</comment>
<feature type="compositionally biased region" description="Basic residues" evidence="1">
    <location>
        <begin position="9"/>
        <end position="20"/>
    </location>
</feature>
<reference evidence="2" key="2">
    <citation type="journal article" date="2024" name="Plant">
        <title>Genomic evolution and insights into agronomic trait innovations of Sesamum species.</title>
        <authorList>
            <person name="Miao H."/>
            <person name="Wang L."/>
            <person name="Qu L."/>
            <person name="Liu H."/>
            <person name="Sun Y."/>
            <person name="Le M."/>
            <person name="Wang Q."/>
            <person name="Wei S."/>
            <person name="Zheng Y."/>
            <person name="Lin W."/>
            <person name="Duan Y."/>
            <person name="Cao H."/>
            <person name="Xiong S."/>
            <person name="Wang X."/>
            <person name="Wei L."/>
            <person name="Li C."/>
            <person name="Ma Q."/>
            <person name="Ju M."/>
            <person name="Zhao R."/>
            <person name="Li G."/>
            <person name="Mu C."/>
            <person name="Tian Q."/>
            <person name="Mei H."/>
            <person name="Zhang T."/>
            <person name="Gao T."/>
            <person name="Zhang H."/>
        </authorList>
    </citation>
    <scope>NUCLEOTIDE SEQUENCE</scope>
    <source>
        <strain evidence="2">G02</strain>
    </source>
</reference>
<dbReference type="EMBL" id="JACGWJ010000011">
    <property type="protein sequence ID" value="KAL0387592.1"/>
    <property type="molecule type" value="Genomic_DNA"/>
</dbReference>
<evidence type="ECO:0000313" key="2">
    <source>
        <dbReference type="EMBL" id="KAL0387592.1"/>
    </source>
</evidence>